<organism evidence="2 3">
    <name type="scientific">Salinicola rhizosphaerae</name>
    <dbReference type="NCBI Taxonomy" id="1443141"/>
    <lineage>
        <taxon>Bacteria</taxon>
        <taxon>Pseudomonadati</taxon>
        <taxon>Pseudomonadota</taxon>
        <taxon>Gammaproteobacteria</taxon>
        <taxon>Oceanospirillales</taxon>
        <taxon>Halomonadaceae</taxon>
        <taxon>Salinicola</taxon>
    </lineage>
</organism>
<dbReference type="PROSITE" id="PS51257">
    <property type="entry name" value="PROKAR_LIPOPROTEIN"/>
    <property type="match status" value="1"/>
</dbReference>
<protein>
    <submittedName>
        <fullName evidence="2">Alpha/beta hydrolase</fullName>
    </submittedName>
</protein>
<evidence type="ECO:0000256" key="1">
    <source>
        <dbReference type="SAM" id="SignalP"/>
    </source>
</evidence>
<keyword evidence="3" id="KW-1185">Reference proteome</keyword>
<dbReference type="InterPro" id="IPR001646">
    <property type="entry name" value="5peptide_repeat"/>
</dbReference>
<dbReference type="EMBL" id="BMZI01000001">
    <property type="protein sequence ID" value="GHB07258.1"/>
    <property type="molecule type" value="Genomic_DNA"/>
</dbReference>
<accession>A0ABQ3DQT6</accession>
<comment type="caution">
    <text evidence="2">The sequence shown here is derived from an EMBL/GenBank/DDBJ whole genome shotgun (WGS) entry which is preliminary data.</text>
</comment>
<dbReference type="SUPFAM" id="SSF53474">
    <property type="entry name" value="alpha/beta-Hydrolases"/>
    <property type="match status" value="1"/>
</dbReference>
<feature type="chain" id="PRO_5047203622" evidence="1">
    <location>
        <begin position="43"/>
        <end position="475"/>
    </location>
</feature>
<sequence>MFVSPRHSLIGATLTGATLTGATLTGATLAGCLGLSATPALADSATDDADAMRDAECPGWLPAKTQCFKGQDTHGAYYWIAIPADWNHKLVLHSHGGPRPNAPKPDDPVNIDLRQYDVMVREGYAWAGSSYRRGGYGVRMAAADTDHLREIFTARFGKPARTYLHGQSWGGNVAAKTMELYGDGDESGDHASQGSPYDGALLTSGVLGGGTQAYQFRADLRAVYQYYCANHPYPDEPQYPLWEGLPEGSDMTPEELNARVDACTGVDLPPEQRTPLQQQTLDNIVDVIRIPAKTLKAHMRWSTFLFQDMVEQRLGGASPFSNRGVKYSGSINDDALNAGISRFDEDAKAVKMLGEDAGLSGDTDLPTITMHAIDDPIIFVENEWLYRRARERSGTADTLVQLYTDEAEHSALSTPQYAAALEALDRWVEQGQKPTPKRVAAECEAREATVYGGKCHFDTDYQVAEWRARVYARQP</sequence>
<dbReference type="Pfam" id="PF00805">
    <property type="entry name" value="Pentapeptide"/>
    <property type="match status" value="1"/>
</dbReference>
<keyword evidence="2" id="KW-0378">Hydrolase</keyword>
<dbReference type="GO" id="GO:0016787">
    <property type="term" value="F:hydrolase activity"/>
    <property type="evidence" value="ECO:0007669"/>
    <property type="project" value="UniProtKB-KW"/>
</dbReference>
<dbReference type="InterPro" id="IPR029058">
    <property type="entry name" value="AB_hydrolase_fold"/>
</dbReference>
<name>A0ABQ3DQT6_9GAMM</name>
<gene>
    <name evidence="2" type="ORF">GCM10009038_00550</name>
</gene>
<dbReference type="Proteomes" id="UP000646745">
    <property type="component" value="Unassembled WGS sequence"/>
</dbReference>
<feature type="signal peptide" evidence="1">
    <location>
        <begin position="1"/>
        <end position="42"/>
    </location>
</feature>
<evidence type="ECO:0000313" key="2">
    <source>
        <dbReference type="EMBL" id="GHB07258.1"/>
    </source>
</evidence>
<keyword evidence="1" id="KW-0732">Signal</keyword>
<evidence type="ECO:0000313" key="3">
    <source>
        <dbReference type="Proteomes" id="UP000646745"/>
    </source>
</evidence>
<reference evidence="3" key="1">
    <citation type="journal article" date="2019" name="Int. J. Syst. Evol. Microbiol.">
        <title>The Global Catalogue of Microorganisms (GCM) 10K type strain sequencing project: providing services to taxonomists for standard genome sequencing and annotation.</title>
        <authorList>
            <consortium name="The Broad Institute Genomics Platform"/>
            <consortium name="The Broad Institute Genome Sequencing Center for Infectious Disease"/>
            <person name="Wu L."/>
            <person name="Ma J."/>
        </authorList>
    </citation>
    <scope>NUCLEOTIDE SEQUENCE [LARGE SCALE GENOMIC DNA]</scope>
    <source>
        <strain evidence="3">KCTC 32998</strain>
    </source>
</reference>
<proteinExistence type="predicted"/>
<dbReference type="RefSeq" id="WP_189442606.1">
    <property type="nucleotide sequence ID" value="NZ_BMZI01000001.1"/>
</dbReference>
<dbReference type="Gene3D" id="3.40.50.1820">
    <property type="entry name" value="alpha/beta hydrolase"/>
    <property type="match status" value="1"/>
</dbReference>